<dbReference type="PANTHER" id="PTHR37300:SF1">
    <property type="entry name" value="UPF0291 PROTEIN YNZC"/>
    <property type="match status" value="1"/>
</dbReference>
<dbReference type="PATRIC" id="fig|1216932.3.peg.1315"/>
<evidence type="ECO:0000313" key="4">
    <source>
        <dbReference type="Proteomes" id="UP000019426"/>
    </source>
</evidence>
<comment type="similarity">
    <text evidence="2">Belongs to the UPF0291 family.</text>
</comment>
<comment type="subcellular location">
    <subcellularLocation>
        <location evidence="2">Cytoplasm</location>
    </subcellularLocation>
</comment>
<dbReference type="PANTHER" id="PTHR37300">
    <property type="entry name" value="UPF0291 PROTEIN CBO2609/CLC_2481"/>
    <property type="match status" value="1"/>
</dbReference>
<dbReference type="eggNOG" id="COG4224">
    <property type="taxonomic scope" value="Bacteria"/>
</dbReference>
<dbReference type="SUPFAM" id="SSF158221">
    <property type="entry name" value="YnzC-like"/>
    <property type="match status" value="1"/>
</dbReference>
<name>W6SFM0_9CLOT</name>
<dbReference type="Gene3D" id="1.10.287.540">
    <property type="entry name" value="Helix hairpin bin"/>
    <property type="match status" value="1"/>
</dbReference>
<proteinExistence type="inferred from homology"/>
<evidence type="ECO:0000256" key="2">
    <source>
        <dbReference type="HAMAP-Rule" id="MF_01103"/>
    </source>
</evidence>
<reference evidence="3 4" key="1">
    <citation type="submission" date="2013-11" db="EMBL/GenBank/DDBJ databases">
        <title>Complete genome sequence of Clostridum sp. M2/40.</title>
        <authorList>
            <person name="Wibberg D."/>
            <person name="Puehler A."/>
            <person name="Schlueter A."/>
        </authorList>
    </citation>
    <scope>NUCLEOTIDE SEQUENCE [LARGE SCALE GENOMIC DNA]</scope>
    <source>
        <strain evidence="4">M2/40</strain>
    </source>
</reference>
<dbReference type="InterPro" id="IPR009242">
    <property type="entry name" value="DUF896"/>
</dbReference>
<dbReference type="STRING" id="1216932.CM240_1321"/>
<dbReference type="Proteomes" id="UP000019426">
    <property type="component" value="Chromosome M2/40_rep1"/>
</dbReference>
<dbReference type="AlphaFoldDB" id="W6SFM0"/>
<gene>
    <name evidence="3" type="ORF">CM240_1321</name>
</gene>
<evidence type="ECO:0000313" key="3">
    <source>
        <dbReference type="EMBL" id="CDM68480.1"/>
    </source>
</evidence>
<organism evidence="3 4">
    <name type="scientific">Clostridium bornimense</name>
    <dbReference type="NCBI Taxonomy" id="1216932"/>
    <lineage>
        <taxon>Bacteria</taxon>
        <taxon>Bacillati</taxon>
        <taxon>Bacillota</taxon>
        <taxon>Clostridia</taxon>
        <taxon>Eubacteriales</taxon>
        <taxon>Clostridiaceae</taxon>
        <taxon>Clostridium</taxon>
    </lineage>
</organism>
<dbReference type="HAMAP" id="MF_01103">
    <property type="entry name" value="UPF0291"/>
    <property type="match status" value="1"/>
</dbReference>
<dbReference type="RefSeq" id="WP_084485385.1">
    <property type="nucleotide sequence ID" value="NZ_HG917868.1"/>
</dbReference>
<keyword evidence="1 2" id="KW-0963">Cytoplasm</keyword>
<dbReference type="GO" id="GO:0005737">
    <property type="term" value="C:cytoplasm"/>
    <property type="evidence" value="ECO:0007669"/>
    <property type="project" value="UniProtKB-SubCell"/>
</dbReference>
<protein>
    <recommendedName>
        <fullName evidence="2">UPF0291 protein CM240_1321</fullName>
    </recommendedName>
</protein>
<dbReference type="Pfam" id="PF05979">
    <property type="entry name" value="DUF896"/>
    <property type="match status" value="1"/>
</dbReference>
<accession>W6SFM0</accession>
<sequence length="58" mass="7214">MDMDKMIERINFLYKKSKEEGLNEEEKLEQQKLRRKYIDIVKGNFENQLARYKYEPKN</sequence>
<dbReference type="HOGENOM" id="CLU_173137_3_1_9"/>
<dbReference type="KEGG" id="clt:CM240_1321"/>
<keyword evidence="4" id="KW-1185">Reference proteome</keyword>
<evidence type="ECO:0000256" key="1">
    <source>
        <dbReference type="ARBA" id="ARBA00022490"/>
    </source>
</evidence>
<dbReference type="EMBL" id="HG917868">
    <property type="protein sequence ID" value="CDM68480.1"/>
    <property type="molecule type" value="Genomic_DNA"/>
</dbReference>